<evidence type="ECO:0000256" key="1">
    <source>
        <dbReference type="SAM" id="MobiDB-lite"/>
    </source>
</evidence>
<dbReference type="SUPFAM" id="SSF51197">
    <property type="entry name" value="Clavaminate synthase-like"/>
    <property type="match status" value="1"/>
</dbReference>
<evidence type="ECO:0000313" key="4">
    <source>
        <dbReference type="Proteomes" id="UP001178507"/>
    </source>
</evidence>
<reference evidence="3" key="1">
    <citation type="submission" date="2023-08" db="EMBL/GenBank/DDBJ databases">
        <authorList>
            <person name="Chen Y."/>
            <person name="Shah S."/>
            <person name="Dougan E. K."/>
            <person name="Thang M."/>
            <person name="Chan C."/>
        </authorList>
    </citation>
    <scope>NUCLEOTIDE SEQUENCE</scope>
</reference>
<feature type="region of interest" description="Disordered" evidence="1">
    <location>
        <begin position="60"/>
        <end position="124"/>
    </location>
</feature>
<gene>
    <name evidence="3" type="ORF">EVOR1521_LOCUS27287</name>
</gene>
<evidence type="ECO:0000313" key="3">
    <source>
        <dbReference type="EMBL" id="CAJ1404917.1"/>
    </source>
</evidence>
<dbReference type="Gene3D" id="2.60.120.650">
    <property type="entry name" value="Cupin"/>
    <property type="match status" value="1"/>
</dbReference>
<dbReference type="InterPro" id="IPR003347">
    <property type="entry name" value="JmjC_dom"/>
</dbReference>
<dbReference type="EMBL" id="CAUJNA010003561">
    <property type="protein sequence ID" value="CAJ1404917.1"/>
    <property type="molecule type" value="Genomic_DNA"/>
</dbReference>
<dbReference type="Proteomes" id="UP001178507">
    <property type="component" value="Unassembled WGS sequence"/>
</dbReference>
<dbReference type="InterPro" id="IPR050910">
    <property type="entry name" value="JMJD6_ArgDemeth/LysHydrox"/>
</dbReference>
<sequence length="599" mass="66983">MDLEAYSWACGSSIRALQAQQEKPETQREPTPTLQDHRLLSLWYSAVHVAAESGDVEDLEVELGPAAELPRAQAPIPEAEEEEEGEEGEAKEAGEGEHALVPVAAPQPPEPVQAEPAKTAEPVPPKEDGFLAVLSAWSDDAPASRLLEEARLVPSKGTKAVRGAPGPLRTRDRAPNKEYLEKLRSRFQSRAASPPAEACKRWTRQDFELYFGSDGAFRPRLEPPPHTEEELAKEMQLTSRASPLLAELRMQLAADGVTSAPAEYRAFCRHLLEQCEPCALPVAEVTQVPRVKRITEQLKSPICVEKQRGWKMRSWGLAFWSYECGEAACNCFREYPPSPGTSSERPVRARLDELSKYISTLQDMDPQCKEDNYLAYPRHIVSWCPFGSVPKARRLFEQDLNARRKLWSPPGLKDHSAKWFDLACLAVGLQFVPELGLQDTLQFGPPGAITRLYVEDSSAHVWHAQIQGRRMFAMFAPQESEKLGGHRAEPAPGSEARCWTSLVELFGGRLESHAHMVVLEPGETLVVPAGWWQCSLALEPFTTLSRRFWNRSNRLGICDEISRRSDAREMGPSQKTRLDSQLPLLREQLQEDDLSSGED</sequence>
<organism evidence="3 4">
    <name type="scientific">Effrenium voratum</name>
    <dbReference type="NCBI Taxonomy" id="2562239"/>
    <lineage>
        <taxon>Eukaryota</taxon>
        <taxon>Sar</taxon>
        <taxon>Alveolata</taxon>
        <taxon>Dinophyceae</taxon>
        <taxon>Suessiales</taxon>
        <taxon>Symbiodiniaceae</taxon>
        <taxon>Effrenium</taxon>
    </lineage>
</organism>
<name>A0AA36NFA5_9DINO</name>
<dbReference type="PROSITE" id="PS51184">
    <property type="entry name" value="JMJC"/>
    <property type="match status" value="1"/>
</dbReference>
<keyword evidence="4" id="KW-1185">Reference proteome</keyword>
<dbReference type="InterPro" id="IPR041667">
    <property type="entry name" value="Cupin_8"/>
</dbReference>
<dbReference type="AlphaFoldDB" id="A0AA36NFA5"/>
<accession>A0AA36NFA5</accession>
<protein>
    <recommendedName>
        <fullName evidence="2">JmjC domain-containing protein</fullName>
    </recommendedName>
</protein>
<evidence type="ECO:0000259" key="2">
    <source>
        <dbReference type="PROSITE" id="PS51184"/>
    </source>
</evidence>
<feature type="compositionally biased region" description="Acidic residues" evidence="1">
    <location>
        <begin position="78"/>
        <end position="87"/>
    </location>
</feature>
<proteinExistence type="predicted"/>
<dbReference type="Pfam" id="PF13621">
    <property type="entry name" value="Cupin_8"/>
    <property type="match status" value="1"/>
</dbReference>
<feature type="compositionally biased region" description="Basic and acidic residues" evidence="1">
    <location>
        <begin position="88"/>
        <end position="98"/>
    </location>
</feature>
<feature type="domain" description="JmjC" evidence="2">
    <location>
        <begin position="395"/>
        <end position="565"/>
    </location>
</feature>
<comment type="caution">
    <text evidence="3">The sequence shown here is derived from an EMBL/GenBank/DDBJ whole genome shotgun (WGS) entry which is preliminary data.</text>
</comment>
<dbReference type="PANTHER" id="PTHR12480">
    <property type="entry name" value="ARGININE DEMETHYLASE AND LYSYL-HYDROXYLASE JMJD"/>
    <property type="match status" value="1"/>
</dbReference>